<keyword evidence="5" id="KW-1185">Reference proteome</keyword>
<feature type="domain" description="Glycosyltransferase subfamily 4-like N-terminal" evidence="3">
    <location>
        <begin position="16"/>
        <end position="175"/>
    </location>
</feature>
<dbReference type="PANTHER" id="PTHR46401:SF2">
    <property type="entry name" value="GLYCOSYLTRANSFERASE WBBK-RELATED"/>
    <property type="match status" value="1"/>
</dbReference>
<name>A0A1M6FYA0_9BACE</name>
<reference evidence="5" key="1">
    <citation type="submission" date="2016-11" db="EMBL/GenBank/DDBJ databases">
        <authorList>
            <person name="Varghese N."/>
            <person name="Submissions S."/>
        </authorList>
    </citation>
    <scope>NUCLEOTIDE SEQUENCE [LARGE SCALE GENOMIC DNA]</scope>
    <source>
        <strain evidence="5">DSM 26884</strain>
    </source>
</reference>
<dbReference type="GeneID" id="92712436"/>
<evidence type="ECO:0000313" key="4">
    <source>
        <dbReference type="EMBL" id="SHJ02673.1"/>
    </source>
</evidence>
<dbReference type="InterPro" id="IPR001296">
    <property type="entry name" value="Glyco_trans_1"/>
</dbReference>
<evidence type="ECO:0000256" key="1">
    <source>
        <dbReference type="ARBA" id="ARBA00022679"/>
    </source>
</evidence>
<dbReference type="SUPFAM" id="SSF53756">
    <property type="entry name" value="UDP-Glycosyltransferase/glycogen phosphorylase"/>
    <property type="match status" value="1"/>
</dbReference>
<sequence>MKIVVTGTRGIPGIQGGIETHCEELYPLIADKQHEIIVVRRPDYAIDHTVKTYRQVTIKDIKVVRNKYLEAFLHTFLAVLYARRIGADIVHIHAVGPALMTPIARMLGTKVVVTHHGPDYNREKWGNLAKWILRTGEKAGIHYANHIIVIAEHIRQMILHKYPSKKNITLIHNGVKAISQTPGTDFIQGLGLTEYNYILAVGRLVKEKGFDKLVEVFKQLSSPSLKLVIVGSADHQDSYVQKLKEACRDEKNICLAGFVKGEKLAELYAYARLFVLPSTHEGLPIALLEAMSYGTPILASDIPANKEIGLPDECYFKSGDFTDMQQTLEKRIESIQTERITYNLSAYNWPYIALRTKKIYDSLIV</sequence>
<evidence type="ECO:0000259" key="2">
    <source>
        <dbReference type="Pfam" id="PF00534"/>
    </source>
</evidence>
<evidence type="ECO:0000313" key="5">
    <source>
        <dbReference type="Proteomes" id="UP000184192"/>
    </source>
</evidence>
<proteinExistence type="predicted"/>
<dbReference type="PANTHER" id="PTHR46401">
    <property type="entry name" value="GLYCOSYLTRANSFERASE WBBK-RELATED"/>
    <property type="match status" value="1"/>
</dbReference>
<evidence type="ECO:0000259" key="3">
    <source>
        <dbReference type="Pfam" id="PF13439"/>
    </source>
</evidence>
<dbReference type="eggNOG" id="COG0438">
    <property type="taxonomic scope" value="Bacteria"/>
</dbReference>
<protein>
    <submittedName>
        <fullName evidence="4">Glycosyltransferase involved in cell wall bisynthesis</fullName>
    </submittedName>
</protein>
<dbReference type="GO" id="GO:0016757">
    <property type="term" value="F:glycosyltransferase activity"/>
    <property type="evidence" value="ECO:0007669"/>
    <property type="project" value="InterPro"/>
</dbReference>
<gene>
    <name evidence="4" type="ORF">SAMN05444350_11362</name>
</gene>
<dbReference type="Pfam" id="PF00534">
    <property type="entry name" value="Glycos_transf_1"/>
    <property type="match status" value="1"/>
</dbReference>
<dbReference type="EMBL" id="FQZN01000013">
    <property type="protein sequence ID" value="SHJ02673.1"/>
    <property type="molecule type" value="Genomic_DNA"/>
</dbReference>
<dbReference type="Proteomes" id="UP000184192">
    <property type="component" value="Unassembled WGS sequence"/>
</dbReference>
<dbReference type="AlphaFoldDB" id="A0A1M6FYA0"/>
<accession>A0A1M6FYA0</accession>
<dbReference type="RefSeq" id="WP_025831081.1">
    <property type="nucleotide sequence ID" value="NZ_FQZN01000013.1"/>
</dbReference>
<organism evidence="4 5">
    <name type="scientific">Bacteroides stercorirosoris</name>
    <dbReference type="NCBI Taxonomy" id="871324"/>
    <lineage>
        <taxon>Bacteria</taxon>
        <taxon>Pseudomonadati</taxon>
        <taxon>Bacteroidota</taxon>
        <taxon>Bacteroidia</taxon>
        <taxon>Bacteroidales</taxon>
        <taxon>Bacteroidaceae</taxon>
        <taxon>Bacteroides</taxon>
    </lineage>
</organism>
<dbReference type="Gene3D" id="3.40.50.2000">
    <property type="entry name" value="Glycogen Phosphorylase B"/>
    <property type="match status" value="2"/>
</dbReference>
<dbReference type="InterPro" id="IPR028098">
    <property type="entry name" value="Glyco_trans_4-like_N"/>
</dbReference>
<dbReference type="Pfam" id="PF13439">
    <property type="entry name" value="Glyco_transf_4"/>
    <property type="match status" value="1"/>
</dbReference>
<keyword evidence="1 4" id="KW-0808">Transferase</keyword>
<feature type="domain" description="Glycosyl transferase family 1" evidence="2">
    <location>
        <begin position="193"/>
        <end position="313"/>
    </location>
</feature>
<dbReference type="CDD" id="cd03801">
    <property type="entry name" value="GT4_PimA-like"/>
    <property type="match status" value="1"/>
</dbReference>